<dbReference type="InterPro" id="IPR026960">
    <property type="entry name" value="RVT-Znf"/>
</dbReference>
<name>A0AAN8U3K1_SOLBU</name>
<dbReference type="Proteomes" id="UP001371456">
    <property type="component" value="Unassembled WGS sequence"/>
</dbReference>
<sequence>MVKHFIHQNNWNKGTLETTLPRDIVDEVLTIKFEEDRRDKPLWKLDSSGKFSCSSAFQDLRQKRPTLTQLEPVWNKTVPFKISFLMWRLHKKKLPLGNSLNKFGFTSNMDCVCCRSPVQESYNHLFAVGEMARRIWKWVSRPVGIESDNNNIVQILDNWWKTKSNNSVHKLILTISPNMVCWILWKARCSKKFSSKIFYKIWIYNQFVFQTKIVIAKKFGKMQDQWGWTNICSIAMMDYKLKLTSKMVKWNIHGDDLILNTDGSYMISLGRAGVGGIVRRRNGNMVIAFAKPIHFSTNNFSKACAAFLRISWCCH</sequence>
<evidence type="ECO:0000313" key="3">
    <source>
        <dbReference type="Proteomes" id="UP001371456"/>
    </source>
</evidence>
<comment type="caution">
    <text evidence="2">The sequence shown here is derived from an EMBL/GenBank/DDBJ whole genome shotgun (WGS) entry which is preliminary data.</text>
</comment>
<gene>
    <name evidence="2" type="ORF">RDI58_004112</name>
</gene>
<evidence type="ECO:0000313" key="2">
    <source>
        <dbReference type="EMBL" id="KAK6796411.1"/>
    </source>
</evidence>
<dbReference type="AlphaFoldDB" id="A0AAN8U3K1"/>
<reference evidence="2 3" key="1">
    <citation type="submission" date="2024-02" db="EMBL/GenBank/DDBJ databases">
        <title>de novo genome assembly of Solanum bulbocastanum strain 11H21.</title>
        <authorList>
            <person name="Hosaka A.J."/>
        </authorList>
    </citation>
    <scope>NUCLEOTIDE SEQUENCE [LARGE SCALE GENOMIC DNA]</scope>
    <source>
        <tissue evidence="2">Young leaves</tissue>
    </source>
</reference>
<feature type="domain" description="Reverse transcriptase zinc-binding" evidence="1">
    <location>
        <begin position="51"/>
        <end position="136"/>
    </location>
</feature>
<keyword evidence="3" id="KW-1185">Reference proteome</keyword>
<protein>
    <recommendedName>
        <fullName evidence="1">Reverse transcriptase zinc-binding domain-containing protein</fullName>
    </recommendedName>
</protein>
<dbReference type="Pfam" id="PF13966">
    <property type="entry name" value="zf-RVT"/>
    <property type="match status" value="1"/>
</dbReference>
<organism evidence="2 3">
    <name type="scientific">Solanum bulbocastanum</name>
    <name type="common">Wild potato</name>
    <dbReference type="NCBI Taxonomy" id="147425"/>
    <lineage>
        <taxon>Eukaryota</taxon>
        <taxon>Viridiplantae</taxon>
        <taxon>Streptophyta</taxon>
        <taxon>Embryophyta</taxon>
        <taxon>Tracheophyta</taxon>
        <taxon>Spermatophyta</taxon>
        <taxon>Magnoliopsida</taxon>
        <taxon>eudicotyledons</taxon>
        <taxon>Gunneridae</taxon>
        <taxon>Pentapetalae</taxon>
        <taxon>asterids</taxon>
        <taxon>lamiids</taxon>
        <taxon>Solanales</taxon>
        <taxon>Solanaceae</taxon>
        <taxon>Solanoideae</taxon>
        <taxon>Solaneae</taxon>
        <taxon>Solanum</taxon>
    </lineage>
</organism>
<dbReference type="EMBL" id="JBANQN010000002">
    <property type="protein sequence ID" value="KAK6796411.1"/>
    <property type="molecule type" value="Genomic_DNA"/>
</dbReference>
<evidence type="ECO:0000259" key="1">
    <source>
        <dbReference type="Pfam" id="PF13966"/>
    </source>
</evidence>
<proteinExistence type="predicted"/>
<accession>A0AAN8U3K1</accession>